<reference evidence="2" key="1">
    <citation type="journal article" date="2023" name="PhytoFront">
        <title>Draft Genome Resources of Seven Strains of Tilletia horrida, Causal Agent of Kernel Smut of Rice.</title>
        <authorList>
            <person name="Khanal S."/>
            <person name="Antony Babu S."/>
            <person name="Zhou X.G."/>
        </authorList>
    </citation>
    <scope>NUCLEOTIDE SEQUENCE</scope>
    <source>
        <strain evidence="2">TX3</strain>
    </source>
</reference>
<comment type="caution">
    <text evidence="2">The sequence shown here is derived from an EMBL/GenBank/DDBJ whole genome shotgun (WGS) entry which is preliminary data.</text>
</comment>
<proteinExistence type="predicted"/>
<feature type="transmembrane region" description="Helical" evidence="1">
    <location>
        <begin position="260"/>
        <end position="288"/>
    </location>
</feature>
<dbReference type="EMBL" id="JAPDMQ010000205">
    <property type="protein sequence ID" value="KAK0530765.1"/>
    <property type="molecule type" value="Genomic_DNA"/>
</dbReference>
<dbReference type="AlphaFoldDB" id="A0AAN6GC64"/>
<protein>
    <submittedName>
        <fullName evidence="2">Uncharacterized protein</fullName>
    </submittedName>
</protein>
<sequence>MNTSSASIYSRFNLLPPPPPTIFSRDTSPNRARLPEFENAQDVSDFLIKIVLRPRSPLTYEMLPFEAAYILFLISYVACAIVLKIKNGSWWVIRMSLRENGRVIIPHTHNLWTLLIGAFGIIFAAVCVLTRICNDRQEAFPHRGLVWTLMWSPLCLGSAYQGWALYYAETDGQRSLTDRISSKRRYVPPAWLLNSFFILLPIIGTFACLYPAIDSDKKYQAVTRLWLSWKARYGSEQELSQEMLLDAQQIWYDLIRAAYIFTYGQICWFVMLICVGTIHILLAWRLVINLYLHLQRLRSLCQAHTGQRTTTLAPPRSAGGSSWSKWTKRTTVASQPSRQGMLVEAEQVRSRLVTPESETNDRAPEFFPPIKPSKVITSMPRSQADRVLLYFAVQALTVTLGGAALMSNLIWIIVATQPTMEAAHPAHMEEVAWDIDATIVLVLGTLTAISTTHTFFEASFAALVSGCHLWITGAGTEQTSGSGAASGSGSYGPPTAVAKAFEQMRRQSMDKGSQRLSKIVKFKSEDDIEAKVGFDQSGDRLVGIPN</sequence>
<feature type="transmembrane region" description="Helical" evidence="1">
    <location>
        <begin position="144"/>
        <end position="168"/>
    </location>
</feature>
<evidence type="ECO:0000313" key="3">
    <source>
        <dbReference type="Proteomes" id="UP001176521"/>
    </source>
</evidence>
<keyword evidence="1" id="KW-0472">Membrane</keyword>
<organism evidence="2 3">
    <name type="scientific">Tilletia horrida</name>
    <dbReference type="NCBI Taxonomy" id="155126"/>
    <lineage>
        <taxon>Eukaryota</taxon>
        <taxon>Fungi</taxon>
        <taxon>Dikarya</taxon>
        <taxon>Basidiomycota</taxon>
        <taxon>Ustilaginomycotina</taxon>
        <taxon>Exobasidiomycetes</taxon>
        <taxon>Tilletiales</taxon>
        <taxon>Tilletiaceae</taxon>
        <taxon>Tilletia</taxon>
    </lineage>
</organism>
<name>A0AAN6GC64_9BASI</name>
<keyword evidence="1" id="KW-1133">Transmembrane helix</keyword>
<evidence type="ECO:0000313" key="2">
    <source>
        <dbReference type="EMBL" id="KAK0530765.1"/>
    </source>
</evidence>
<feature type="transmembrane region" description="Helical" evidence="1">
    <location>
        <begin position="111"/>
        <end position="132"/>
    </location>
</feature>
<keyword evidence="1" id="KW-0812">Transmembrane</keyword>
<evidence type="ECO:0000256" key="1">
    <source>
        <dbReference type="SAM" id="Phobius"/>
    </source>
</evidence>
<feature type="transmembrane region" description="Helical" evidence="1">
    <location>
        <begin position="189"/>
        <end position="213"/>
    </location>
</feature>
<keyword evidence="3" id="KW-1185">Reference proteome</keyword>
<feature type="transmembrane region" description="Helical" evidence="1">
    <location>
        <begin position="387"/>
        <end position="414"/>
    </location>
</feature>
<gene>
    <name evidence="2" type="ORF">OC842_003825</name>
</gene>
<accession>A0AAN6GC64</accession>
<dbReference type="Proteomes" id="UP001176521">
    <property type="component" value="Unassembled WGS sequence"/>
</dbReference>
<feature type="transmembrane region" description="Helical" evidence="1">
    <location>
        <begin position="67"/>
        <end position="85"/>
    </location>
</feature>